<reference evidence="3 4" key="1">
    <citation type="submission" date="2020-08" db="EMBL/GenBank/DDBJ databases">
        <authorList>
            <person name="Liu C."/>
            <person name="Sun Q."/>
        </authorList>
    </citation>
    <scope>NUCLEOTIDE SEQUENCE [LARGE SCALE GENOMIC DNA]</scope>
    <source>
        <strain evidence="3 4">NSJ-29</strain>
    </source>
</reference>
<evidence type="ECO:0008006" key="5">
    <source>
        <dbReference type="Google" id="ProtNLM"/>
    </source>
</evidence>
<keyword evidence="2" id="KW-0732">Signal</keyword>
<evidence type="ECO:0000313" key="4">
    <source>
        <dbReference type="Proteomes" id="UP000515860"/>
    </source>
</evidence>
<feature type="compositionally biased region" description="Gly residues" evidence="1">
    <location>
        <begin position="154"/>
        <end position="175"/>
    </location>
</feature>
<sequence length="766" mass="84544">MMKNNKFRQIIKKTGAALASVCLAAVLMFLTAGFGHTAPENPMASQEADASRMYLTSSTLAMDQEKLASVENANISSGGADSAAAQEKEQEEQQDQRQEDQQNQQEDQENQEFRQGQQNTNNYTSEQNTPSGQVSNSLLSLIQKNQSGNTQNGNTGGNGGGIGENGGGGEPGGDSGNTPTEGGSSHTLNPNQSSELFYTTIEDQKRTNDPNYPFTIHLTEKGKQLSISSITVVRNKDSKEGKLEEEDSLELEEGANFVEVILKFRSGRDEVTAPSKKYVLYYMPEGKVLLLVQNAKTGEYLTDGQQLTVYEDNIWLKVTAQKASGGQWTDVGHTLRLNNALKSAEADGIYRLGLDKGNNNEVMIRAGEAGNYSAQLSCSINYKVDGFVVSFESTGGFREDISDNRTMAKKSFGGVTSIDYKSESSDFAFRITCNTDTGEEQITSILVSSDQFPAQEEKLGQQGADGFIHIPLDASLGMTYIKMYCRNSDGETKSYIWEVKYTRVDNGENPGNDKNNPVIEISIADGQTVHDNPYTVKLKAWSHDQHTLQISQMKLYLNGQEKRNDSLTPDGFYEYNLELTEGANQIYVRVEDSEQYVTEKYLTLYFNADKESARVRFILSANVVGLGTLIDEYVDLEGSTTIARIVEDRLAAYAYTTIHDGSANDGSYFLRHIQKPGILQGWNVSEEERSLLEMEGIYLNEEITNLDSLGEKNFTEGSGWMITLNHYYIGQSMGTWTAGDGDEIHVLYTLDWGKDVGVDPNSGVYG</sequence>
<dbReference type="RefSeq" id="WP_249329237.1">
    <property type="nucleotide sequence ID" value="NZ_CP060635.1"/>
</dbReference>
<accession>A0A7G9GF85</accession>
<evidence type="ECO:0000256" key="2">
    <source>
        <dbReference type="SAM" id="SignalP"/>
    </source>
</evidence>
<feature type="signal peptide" evidence="2">
    <location>
        <begin position="1"/>
        <end position="37"/>
    </location>
</feature>
<dbReference type="KEGG" id="whj:H9Q79_04040"/>
<feature type="region of interest" description="Disordered" evidence="1">
    <location>
        <begin position="76"/>
        <end position="115"/>
    </location>
</feature>
<feature type="chain" id="PRO_5028929381" description="DUF4430 domain-containing protein" evidence="2">
    <location>
        <begin position="38"/>
        <end position="766"/>
    </location>
</feature>
<evidence type="ECO:0000256" key="1">
    <source>
        <dbReference type="SAM" id="MobiDB-lite"/>
    </source>
</evidence>
<feature type="region of interest" description="Disordered" evidence="1">
    <location>
        <begin position="146"/>
        <end position="192"/>
    </location>
</feature>
<proteinExistence type="predicted"/>
<dbReference type="AlphaFoldDB" id="A0A7G9GF85"/>
<gene>
    <name evidence="3" type="ORF">H9Q79_04040</name>
</gene>
<dbReference type="EMBL" id="CP060635">
    <property type="protein sequence ID" value="QNM09467.1"/>
    <property type="molecule type" value="Genomic_DNA"/>
</dbReference>
<protein>
    <recommendedName>
        <fullName evidence="5">DUF4430 domain-containing protein</fullName>
    </recommendedName>
</protein>
<name>A0A7G9GF85_9FIRM</name>
<organism evidence="3 4">
    <name type="scientific">Wansuia hejianensis</name>
    <dbReference type="NCBI Taxonomy" id="2763667"/>
    <lineage>
        <taxon>Bacteria</taxon>
        <taxon>Bacillati</taxon>
        <taxon>Bacillota</taxon>
        <taxon>Clostridia</taxon>
        <taxon>Lachnospirales</taxon>
        <taxon>Lachnospiraceae</taxon>
        <taxon>Wansuia</taxon>
    </lineage>
</organism>
<dbReference type="Proteomes" id="UP000515860">
    <property type="component" value="Chromosome"/>
</dbReference>
<evidence type="ECO:0000313" key="3">
    <source>
        <dbReference type="EMBL" id="QNM09467.1"/>
    </source>
</evidence>
<keyword evidence="4" id="KW-1185">Reference proteome</keyword>
<feature type="compositionally biased region" description="Polar residues" evidence="1">
    <location>
        <begin position="178"/>
        <end position="192"/>
    </location>
</feature>